<evidence type="ECO:0000313" key="3">
    <source>
        <dbReference type="EMBL" id="EEQ39400.1"/>
    </source>
</evidence>
<evidence type="ECO:0000256" key="2">
    <source>
        <dbReference type="SAM" id="SignalP"/>
    </source>
</evidence>
<dbReference type="HOGENOM" id="CLU_1272114_0_0_1"/>
<feature type="signal peptide" evidence="2">
    <location>
        <begin position="1"/>
        <end position="18"/>
    </location>
</feature>
<dbReference type="PANTHER" id="PTHR28022:SF1">
    <property type="entry name" value="GPI MANNOSYLTRANSFERASE 2 SUBUNIT PGA1"/>
    <property type="match status" value="1"/>
</dbReference>
<feature type="transmembrane region" description="Helical" evidence="1">
    <location>
        <begin position="183"/>
        <end position="204"/>
    </location>
</feature>
<dbReference type="InterPro" id="IPR019433">
    <property type="entry name" value="GPI_ManTrfase_II_coact_Pga1"/>
</dbReference>
<dbReference type="PANTHER" id="PTHR28022">
    <property type="entry name" value="GPI MANNOSYLTRANSFERASE 2 SUBUNIT PGA1"/>
    <property type="match status" value="1"/>
</dbReference>
<protein>
    <submittedName>
        <fullName evidence="3">Uncharacterized protein</fullName>
    </submittedName>
</protein>
<dbReference type="Pfam" id="PF10333">
    <property type="entry name" value="Pga1"/>
    <property type="match status" value="1"/>
</dbReference>
<sequence length="214" mass="24545">MLRKVLWFLVLLTVGVLANTETFSFTVPNYYNVPVRTSPYVDTHLEQYNSSTWVMFEFPIVNATNYDTSDSIIKLPYDFHSKRSQRLLVKLNNYANSTFDSNDVINVKLCWPATYPFNFDLSHTFLRAKEFGETDAAKDTLDIYIDISIEADFFAVVSDLPAFVEFSLVVSKLPNSFPIPIEVYSIIAYLVDICILMVPLFPYIQSLLLSTILK</sequence>
<dbReference type="AlphaFoldDB" id="C4Y5U4"/>
<reference evidence="3 4" key="1">
    <citation type="journal article" date="2009" name="Nature">
        <title>Evolution of pathogenicity and sexual reproduction in eight Candida genomes.</title>
        <authorList>
            <person name="Butler G."/>
            <person name="Rasmussen M.D."/>
            <person name="Lin M.F."/>
            <person name="Santos M.A."/>
            <person name="Sakthikumar S."/>
            <person name="Munro C.A."/>
            <person name="Rheinbay E."/>
            <person name="Grabherr M."/>
            <person name="Forche A."/>
            <person name="Reedy J.L."/>
            <person name="Agrafioti I."/>
            <person name="Arnaud M.B."/>
            <person name="Bates S."/>
            <person name="Brown A.J."/>
            <person name="Brunke S."/>
            <person name="Costanzo M.C."/>
            <person name="Fitzpatrick D.A."/>
            <person name="de Groot P.W."/>
            <person name="Harris D."/>
            <person name="Hoyer L.L."/>
            <person name="Hube B."/>
            <person name="Klis F.M."/>
            <person name="Kodira C."/>
            <person name="Lennard N."/>
            <person name="Logue M.E."/>
            <person name="Martin R."/>
            <person name="Neiman A.M."/>
            <person name="Nikolaou E."/>
            <person name="Quail M.A."/>
            <person name="Quinn J."/>
            <person name="Santos M.C."/>
            <person name="Schmitzberger F.F."/>
            <person name="Sherlock G."/>
            <person name="Shah P."/>
            <person name="Silverstein K.A."/>
            <person name="Skrzypek M.S."/>
            <person name="Soll D."/>
            <person name="Staggs R."/>
            <person name="Stansfield I."/>
            <person name="Stumpf M.P."/>
            <person name="Sudbery P.E."/>
            <person name="Srikantha T."/>
            <person name="Zeng Q."/>
            <person name="Berman J."/>
            <person name="Berriman M."/>
            <person name="Heitman J."/>
            <person name="Gow N.A."/>
            <person name="Lorenz M.C."/>
            <person name="Birren B.W."/>
            <person name="Kellis M."/>
            <person name="Cuomo C.A."/>
        </authorList>
    </citation>
    <scope>NUCLEOTIDE SEQUENCE [LARGE SCALE GENOMIC DNA]</scope>
    <source>
        <strain evidence="3 4">ATCC 42720</strain>
    </source>
</reference>
<dbReference type="GeneID" id="8496565"/>
<dbReference type="KEGG" id="clu:CLUG_03528"/>
<accession>C4Y5U4</accession>
<dbReference type="VEuPathDB" id="FungiDB:CLUG_03528"/>
<dbReference type="GO" id="GO:0006506">
    <property type="term" value="P:GPI anchor biosynthetic process"/>
    <property type="evidence" value="ECO:0007669"/>
    <property type="project" value="TreeGrafter"/>
</dbReference>
<keyword evidence="1" id="KW-0472">Membrane</keyword>
<keyword evidence="1" id="KW-0812">Transmembrane</keyword>
<feature type="chain" id="PRO_5002944013" evidence="2">
    <location>
        <begin position="19"/>
        <end position="214"/>
    </location>
</feature>
<dbReference type="InParanoid" id="C4Y5U4"/>
<dbReference type="GO" id="GO:0000030">
    <property type="term" value="F:mannosyltransferase activity"/>
    <property type="evidence" value="ECO:0007669"/>
    <property type="project" value="TreeGrafter"/>
</dbReference>
<dbReference type="GO" id="GO:0031501">
    <property type="term" value="C:mannosyltransferase complex"/>
    <property type="evidence" value="ECO:0007669"/>
    <property type="project" value="TreeGrafter"/>
</dbReference>
<dbReference type="Proteomes" id="UP000007703">
    <property type="component" value="Unassembled WGS sequence"/>
</dbReference>
<dbReference type="OrthoDB" id="4083463at2759"/>
<evidence type="ECO:0000256" key="1">
    <source>
        <dbReference type="SAM" id="Phobius"/>
    </source>
</evidence>
<keyword evidence="2" id="KW-0732">Signal</keyword>
<proteinExistence type="predicted"/>
<dbReference type="OMA" id="LCWPATT"/>
<organism evidence="3 4">
    <name type="scientific">Clavispora lusitaniae (strain ATCC 42720)</name>
    <name type="common">Yeast</name>
    <name type="synonym">Candida lusitaniae</name>
    <dbReference type="NCBI Taxonomy" id="306902"/>
    <lineage>
        <taxon>Eukaryota</taxon>
        <taxon>Fungi</taxon>
        <taxon>Dikarya</taxon>
        <taxon>Ascomycota</taxon>
        <taxon>Saccharomycotina</taxon>
        <taxon>Pichiomycetes</taxon>
        <taxon>Metschnikowiaceae</taxon>
        <taxon>Clavispora</taxon>
    </lineage>
</organism>
<dbReference type="EMBL" id="CH408079">
    <property type="protein sequence ID" value="EEQ39400.1"/>
    <property type="molecule type" value="Genomic_DNA"/>
</dbReference>
<dbReference type="GO" id="GO:0005789">
    <property type="term" value="C:endoplasmic reticulum membrane"/>
    <property type="evidence" value="ECO:0007669"/>
    <property type="project" value="TreeGrafter"/>
</dbReference>
<gene>
    <name evidence="3" type="ORF">CLUG_03528</name>
</gene>
<keyword evidence="1" id="KW-1133">Transmembrane helix</keyword>
<evidence type="ECO:0000313" key="4">
    <source>
        <dbReference type="Proteomes" id="UP000007703"/>
    </source>
</evidence>
<name>C4Y5U4_CLAL4</name>